<name>A0A7X9TAL9_9ACTN</name>
<evidence type="ECO:0000313" key="3">
    <source>
        <dbReference type="EMBL" id="NMF25815.1"/>
    </source>
</evidence>
<evidence type="ECO:0000259" key="2">
    <source>
        <dbReference type="Pfam" id="PF18921"/>
    </source>
</evidence>
<dbReference type="AlphaFoldDB" id="A0A7X9TAL9"/>
<feature type="compositionally biased region" description="Acidic residues" evidence="1">
    <location>
        <begin position="322"/>
        <end position="342"/>
    </location>
</feature>
<dbReference type="RefSeq" id="WP_170103855.1">
    <property type="nucleotide sequence ID" value="NZ_JABAGR010000004.1"/>
</dbReference>
<organism evidence="3 4">
    <name type="scientific">Parafannyhessea umbonata</name>
    <dbReference type="NCBI Taxonomy" id="604330"/>
    <lineage>
        <taxon>Bacteria</taxon>
        <taxon>Bacillati</taxon>
        <taxon>Actinomycetota</taxon>
        <taxon>Coriobacteriia</taxon>
        <taxon>Coriobacteriales</taxon>
        <taxon>Atopobiaceae</taxon>
        <taxon>Parafannyhessea</taxon>
    </lineage>
</organism>
<evidence type="ECO:0000256" key="1">
    <source>
        <dbReference type="SAM" id="MobiDB-lite"/>
    </source>
</evidence>
<comment type="caution">
    <text evidence="3">The sequence shown here is derived from an EMBL/GenBank/DDBJ whole genome shotgun (WGS) entry which is preliminary data.</text>
</comment>
<evidence type="ECO:0000313" key="4">
    <source>
        <dbReference type="Proteomes" id="UP000565613"/>
    </source>
</evidence>
<accession>A0A7X9TAL9</accession>
<protein>
    <recommendedName>
        <fullName evidence="2">Cyanophycin synthase-like N-terminal domain-containing protein</fullName>
    </recommendedName>
</protein>
<gene>
    <name evidence="3" type="ORF">HF885_05100</name>
</gene>
<feature type="compositionally biased region" description="Basic and acidic residues" evidence="1">
    <location>
        <begin position="232"/>
        <end position="292"/>
    </location>
</feature>
<sequence length="416" mass="45528">MAQLMDIQRVEIGPENLTARVRMADGAPLMTSEDLQGTTRVYRLLPHIIEHACLGDAGDTFKACMGNTELAHLLEHVTVELLAQTDIAGDITSGRTFPIEGDPRSFDVEISCKDDVLTVAALLSAVWILDWAYTDGGDPVPDVDATVDGLRNLVASLGDEPGTSYKEKVKGEILADVQREYQEALAMREQEIAQREEEIEVARSEAEAAARERAEQRARERARLEEERRRAEEEARAAQEAARQEAERARREQEEAAEAARRAEEDRLFEEVAREAERRTTVLMPDEGRESPEAVQASRDLPDAAVIEWQPKGVAPAPQAEPEPDTEPEPEPDVEPEPDTEPDATPGAPDAGEKDAAPAPHPAPNDEPAPEPEARYAAPWEDEPGQPASPADAEPLPDAANTSESEGHIPGPQRVR</sequence>
<dbReference type="Proteomes" id="UP000565613">
    <property type="component" value="Unassembled WGS sequence"/>
</dbReference>
<feature type="region of interest" description="Disordered" evidence="1">
    <location>
        <begin position="232"/>
        <end position="416"/>
    </location>
</feature>
<dbReference type="Pfam" id="PF18921">
    <property type="entry name" value="Cyanophycin_syn"/>
    <property type="match status" value="1"/>
</dbReference>
<feature type="domain" description="Cyanophycin synthase-like N-terminal" evidence="2">
    <location>
        <begin position="35"/>
        <end position="129"/>
    </location>
</feature>
<proteinExistence type="predicted"/>
<reference evidence="3 4" key="1">
    <citation type="submission" date="2020-04" db="EMBL/GenBank/DDBJ databases">
        <authorList>
            <person name="Hitch T.C.A."/>
            <person name="Wylensek D."/>
            <person name="Clavel T."/>
        </authorList>
    </citation>
    <scope>NUCLEOTIDE SEQUENCE [LARGE SCALE GENOMIC DNA]</scope>
    <source>
        <strain evidence="3 4">105184</strain>
    </source>
</reference>
<dbReference type="InterPro" id="IPR044019">
    <property type="entry name" value="Cyanophycin_syn_N"/>
</dbReference>
<dbReference type="EMBL" id="JABAGR010000004">
    <property type="protein sequence ID" value="NMF25815.1"/>
    <property type="molecule type" value="Genomic_DNA"/>
</dbReference>